<dbReference type="SMART" id="SM00028">
    <property type="entry name" value="TPR"/>
    <property type="match status" value="3"/>
</dbReference>
<dbReference type="PROSITE" id="PS51257">
    <property type="entry name" value="PROKAR_LIPOPROTEIN"/>
    <property type="match status" value="1"/>
</dbReference>
<dbReference type="InterPro" id="IPR011990">
    <property type="entry name" value="TPR-like_helical_dom_sf"/>
</dbReference>
<feature type="signal peptide" evidence="1">
    <location>
        <begin position="1"/>
        <end position="22"/>
    </location>
</feature>
<dbReference type="STRING" id="425514.SAMN05443550_102259"/>
<gene>
    <name evidence="2" type="ORF">SAMN05443550_102259</name>
</gene>
<name>A0A1H3Z710_9SPHI</name>
<dbReference type="SUPFAM" id="SSF48452">
    <property type="entry name" value="TPR-like"/>
    <property type="match status" value="1"/>
</dbReference>
<protein>
    <recommendedName>
        <fullName evidence="4">Tetratricopeptide repeat-containing protein</fullName>
    </recommendedName>
</protein>
<evidence type="ECO:0000313" key="3">
    <source>
        <dbReference type="Proteomes" id="UP000198850"/>
    </source>
</evidence>
<keyword evidence="1" id="KW-0732">Signal</keyword>
<proteinExistence type="predicted"/>
<dbReference type="Gene3D" id="1.25.40.10">
    <property type="entry name" value="Tetratricopeptide repeat domain"/>
    <property type="match status" value="3"/>
</dbReference>
<evidence type="ECO:0000313" key="2">
    <source>
        <dbReference type="EMBL" id="SEA19465.1"/>
    </source>
</evidence>
<dbReference type="EMBL" id="FNRA01000002">
    <property type="protein sequence ID" value="SEA19465.1"/>
    <property type="molecule type" value="Genomic_DNA"/>
</dbReference>
<accession>A0A1H3Z710</accession>
<dbReference type="OrthoDB" id="1522549at2"/>
<dbReference type="InterPro" id="IPR019734">
    <property type="entry name" value="TPR_rpt"/>
</dbReference>
<sequence length="923" mass="104699">MKTQGYLRIRLISSFLGACLLAACGTPKDTAMSRGMQNLTARYNYIYNSNLILDNYEEQLYETYKDNYNEILPLYTVPEKFNFSTTASTPVNEKDLDKIITKAQAVIADKAFSNYIDESYILMGRAQYYKTNYFVAEEYFDYTAKTYAANPNVRLNALNWKARSLIQLDNLNDAALILDTVYLSLPEIKEHKDGPLATIAQMYIYQQRYTDAILLLSNAVKTTRLKRNRIRWTYILAQLYEQQKDYRKALSHYLKVQKSNAGFELYFNANLNRIKLTGLLNGEHLNRKKQLLALLRDDKNLEYIDQVYYQIAETYAGDSDFTGAEKYYNLSIRNSSKNSYQKGLSYLRLADLNFKEFRNFLKAKSCYDSTVTTLPKNYPGYDLILKKSENLEYISKRYELIAYQDTLQLLAKLPEGERLARIIQITLPAKTTVADNGSFKEDPFAGANQASPAGNGPGTFYFSNTAAMSRGSADFTTRWGNRKLEDDWRQSLKSSSQATTESIAKVENAGHPSPQPQDPSANDSDILVNRYLSAIPLNTVQLTASNQQIIDAYYEMANFYQQELQDQAEALRIYQIILSRFPENNRLASIYYSLYLGYKDTNAASAEKYKKLVLDLFPSSAYAKTILDPQYSVKQSELEARVLAVYNQIFDQYERKAFPQVITAVNSTIVQYPGNMVNPQLNYLRAISIGRTQPIDSLVAAFTAITTAYPDDKLIVPLVKDHLAYIASHKDEFSKRRIALPDFDANEPHFFASQPLPSEPLPEKAVQNPGVPAPAEVKAPEPVIANKTPETNVQKPAVPVAATQIFSTEVSKIYYFVIDVADASLTLSSSRFGIGQFNRGNYAGVGLKHQLTEFDNDQLIYVGNFSSFAEAKSYADGITPQLKQIMKVPAGIYSSFIISKENFEKLQSKDLVTKYLDFYQNNY</sequence>
<keyword evidence="3" id="KW-1185">Reference proteome</keyword>
<organism evidence="2 3">
    <name type="scientific">Pedobacter hartonius</name>
    <dbReference type="NCBI Taxonomy" id="425514"/>
    <lineage>
        <taxon>Bacteria</taxon>
        <taxon>Pseudomonadati</taxon>
        <taxon>Bacteroidota</taxon>
        <taxon>Sphingobacteriia</taxon>
        <taxon>Sphingobacteriales</taxon>
        <taxon>Sphingobacteriaceae</taxon>
        <taxon>Pedobacter</taxon>
    </lineage>
</organism>
<reference evidence="2 3" key="1">
    <citation type="submission" date="2016-10" db="EMBL/GenBank/DDBJ databases">
        <authorList>
            <person name="de Groot N.N."/>
        </authorList>
    </citation>
    <scope>NUCLEOTIDE SEQUENCE [LARGE SCALE GENOMIC DNA]</scope>
    <source>
        <strain evidence="2 3">DSM 19033</strain>
    </source>
</reference>
<dbReference type="AlphaFoldDB" id="A0A1H3Z710"/>
<evidence type="ECO:0000256" key="1">
    <source>
        <dbReference type="SAM" id="SignalP"/>
    </source>
</evidence>
<evidence type="ECO:0008006" key="4">
    <source>
        <dbReference type="Google" id="ProtNLM"/>
    </source>
</evidence>
<feature type="chain" id="PRO_5011616097" description="Tetratricopeptide repeat-containing protein" evidence="1">
    <location>
        <begin position="23"/>
        <end position="923"/>
    </location>
</feature>
<dbReference type="Proteomes" id="UP000198850">
    <property type="component" value="Unassembled WGS sequence"/>
</dbReference>